<protein>
    <submittedName>
        <fullName evidence="5">PucR family transcriptional regulator</fullName>
    </submittedName>
</protein>
<gene>
    <name evidence="5" type="ORF">FYJ83_03520</name>
</gene>
<comment type="caution">
    <text evidence="5">The sequence shown here is derived from an EMBL/GenBank/DDBJ whole genome shotgun (WGS) entry which is preliminary data.</text>
</comment>
<dbReference type="Gene3D" id="1.10.10.2840">
    <property type="entry name" value="PucR C-terminal helix-turn-helix domain"/>
    <property type="match status" value="1"/>
</dbReference>
<dbReference type="PANTHER" id="PTHR33744:SF1">
    <property type="entry name" value="DNA-BINDING TRANSCRIPTIONAL ACTIVATOR ADER"/>
    <property type="match status" value="1"/>
</dbReference>
<evidence type="ECO:0000313" key="5">
    <source>
        <dbReference type="EMBL" id="MSU00536.1"/>
    </source>
</evidence>
<sequence>MSRQNGISIEDMLKLEVMESCKLIAGFRGARNTISRVNIMADPDILEWTTEGEFLLTTAYSFKKDTIESQKELIKECASKNLAGLGIKISPYLENLSQEVLDLANDLSFPIIDINYSIPLSDIMMVTFREIFNKQASLLERIEKVHEKLMGAMLEGNGLENLVEIVRENIKNPVILHLNFSNETIKALEGSDPNNIHELCKEVKEFYEHNNNKSKLKKLIEDKVIIDGKYIKRMIMPIVLREHVYGHLFAWGTDMPIGGFDLAIIESASTTIALSILQELSIKEVEIRYRSEFFEDLISIDSKRKRKALDRARFFNLQLEDSYVIEVMSFKHKNEDDENELMVNYIQDFINPMVHTIEEFMNYLNLKGIVSTKANGIQILLSFTTTDFIQDKIKEFNQKILESIRNKSDKLDVKIGIGRVYKKLENVDKSFQDAVRTVRIGKIITTKEIVTFDELGIFKILSEEILKDELEDFYNSTLKPLVDYDSKKSTELVKTLDVYFKNNGNLTRISEQLFTHYNTVLYRINRITEITKMDLEDPNHRLNLEIALKIKELLDK</sequence>
<dbReference type="Pfam" id="PF13556">
    <property type="entry name" value="HTH_30"/>
    <property type="match status" value="1"/>
</dbReference>
<dbReference type="PANTHER" id="PTHR33744">
    <property type="entry name" value="CARBOHYDRATE DIACID REGULATOR"/>
    <property type="match status" value="1"/>
</dbReference>
<dbReference type="InterPro" id="IPR042070">
    <property type="entry name" value="PucR_C-HTH_sf"/>
</dbReference>
<dbReference type="AlphaFoldDB" id="A0A6N7XFN9"/>
<evidence type="ECO:0000313" key="6">
    <source>
        <dbReference type="Proteomes" id="UP000469523"/>
    </source>
</evidence>
<dbReference type="Pfam" id="PF17853">
    <property type="entry name" value="GGDEF_2"/>
    <property type="match status" value="1"/>
</dbReference>
<organism evidence="5 6">
    <name type="scientific">Tissierella pigra</name>
    <dbReference type="NCBI Taxonomy" id="2607614"/>
    <lineage>
        <taxon>Bacteria</taxon>
        <taxon>Bacillati</taxon>
        <taxon>Bacillota</taxon>
        <taxon>Tissierellia</taxon>
        <taxon>Tissierellales</taxon>
        <taxon>Tissierellaceae</taxon>
        <taxon>Tissierella</taxon>
    </lineage>
</organism>
<feature type="domain" description="PucR C-terminal helix-turn-helix" evidence="3">
    <location>
        <begin position="492"/>
        <end position="550"/>
    </location>
</feature>
<evidence type="ECO:0000259" key="3">
    <source>
        <dbReference type="Pfam" id="PF13556"/>
    </source>
</evidence>
<dbReference type="RefSeq" id="WP_154438958.1">
    <property type="nucleotide sequence ID" value="NZ_JAHLPJ010000001.1"/>
</dbReference>
<feature type="domain" description="Purine catabolism PurC-like" evidence="2">
    <location>
        <begin position="11"/>
        <end position="131"/>
    </location>
</feature>
<proteinExistence type="inferred from homology"/>
<keyword evidence="6" id="KW-1185">Reference proteome</keyword>
<dbReference type="Pfam" id="PF07905">
    <property type="entry name" value="PucR"/>
    <property type="match status" value="1"/>
</dbReference>
<reference evidence="5 6" key="1">
    <citation type="submission" date="2019-09" db="EMBL/GenBank/DDBJ databases">
        <title>In-depth cultivation of the pig gut microbiome towards novel bacterial diversity and tailored functional studies.</title>
        <authorList>
            <person name="Wylensek D."/>
            <person name="Hitch T.C.A."/>
            <person name="Clavel T."/>
        </authorList>
    </citation>
    <scope>NUCLEOTIDE SEQUENCE [LARGE SCALE GENOMIC DNA]</scope>
    <source>
        <strain evidence="5 6">WCA3-693-APC-4?</strain>
    </source>
</reference>
<dbReference type="InterPro" id="IPR012914">
    <property type="entry name" value="PucR_dom"/>
</dbReference>
<dbReference type="Proteomes" id="UP000469523">
    <property type="component" value="Unassembled WGS sequence"/>
</dbReference>
<dbReference type="EMBL" id="VUNQ01000004">
    <property type="protein sequence ID" value="MSU00536.1"/>
    <property type="molecule type" value="Genomic_DNA"/>
</dbReference>
<evidence type="ECO:0000259" key="2">
    <source>
        <dbReference type="Pfam" id="PF07905"/>
    </source>
</evidence>
<evidence type="ECO:0000256" key="1">
    <source>
        <dbReference type="ARBA" id="ARBA00006754"/>
    </source>
</evidence>
<dbReference type="InterPro" id="IPR025736">
    <property type="entry name" value="PucR_C-HTH_dom"/>
</dbReference>
<comment type="similarity">
    <text evidence="1">Belongs to the CdaR family.</text>
</comment>
<dbReference type="InterPro" id="IPR051448">
    <property type="entry name" value="CdaR-like_regulators"/>
</dbReference>
<dbReference type="InterPro" id="IPR041522">
    <property type="entry name" value="CdaR_GGDEF"/>
</dbReference>
<name>A0A6N7XFN9_9FIRM</name>
<feature type="domain" description="CdaR GGDEF-like" evidence="4">
    <location>
        <begin position="307"/>
        <end position="440"/>
    </location>
</feature>
<accession>A0A6N7XFN9</accession>
<evidence type="ECO:0000259" key="4">
    <source>
        <dbReference type="Pfam" id="PF17853"/>
    </source>
</evidence>